<dbReference type="InterPro" id="IPR008979">
    <property type="entry name" value="Galactose-bd-like_sf"/>
</dbReference>
<comment type="function">
    <text evidence="2">Removes N-terminal dipeptides sequentially from polypeptides having unsubstituted N-termini provided that the penultimate residue is proline.</text>
</comment>
<dbReference type="SUPFAM" id="SSF53474">
    <property type="entry name" value="alpha/beta-Hydrolases"/>
    <property type="match status" value="1"/>
</dbReference>
<comment type="caution">
    <text evidence="15">The sequence shown here is derived from an EMBL/GenBank/DDBJ whole genome shotgun (WGS) entry which is preliminary data.</text>
</comment>
<evidence type="ECO:0000256" key="6">
    <source>
        <dbReference type="ARBA" id="ARBA00014682"/>
    </source>
</evidence>
<evidence type="ECO:0000256" key="5">
    <source>
        <dbReference type="ARBA" id="ARBA00012463"/>
    </source>
</evidence>
<comment type="subunit">
    <text evidence="4">Homodimer.</text>
</comment>
<proteinExistence type="inferred from homology"/>
<dbReference type="RefSeq" id="WP_253360970.1">
    <property type="nucleotide sequence ID" value="NZ_JAIULA010000014.1"/>
</dbReference>
<dbReference type="PRINTS" id="PR00923">
    <property type="entry name" value="LACTOPTASE"/>
</dbReference>
<dbReference type="Pfam" id="PF02129">
    <property type="entry name" value="Peptidase_S15"/>
    <property type="match status" value="1"/>
</dbReference>
<organism evidence="15 16">
    <name type="scientific">Ligilactobacillus ubinensis</name>
    <dbReference type="NCBI Taxonomy" id="2876789"/>
    <lineage>
        <taxon>Bacteria</taxon>
        <taxon>Bacillati</taxon>
        <taxon>Bacillota</taxon>
        <taxon>Bacilli</taxon>
        <taxon>Lactobacillales</taxon>
        <taxon>Lactobacillaceae</taxon>
        <taxon>Ligilactobacillus</taxon>
    </lineage>
</organism>
<evidence type="ECO:0000256" key="1">
    <source>
        <dbReference type="ARBA" id="ARBA00000123"/>
    </source>
</evidence>
<keyword evidence="10" id="KW-0720">Serine protease</keyword>
<evidence type="ECO:0000256" key="8">
    <source>
        <dbReference type="ARBA" id="ARBA00022670"/>
    </source>
</evidence>
<dbReference type="Gene3D" id="3.40.50.1820">
    <property type="entry name" value="alpha/beta hydrolase"/>
    <property type="match status" value="1"/>
</dbReference>
<dbReference type="GO" id="GO:0006508">
    <property type="term" value="P:proteolysis"/>
    <property type="evidence" value="ECO:0007669"/>
    <property type="project" value="UniProtKB-KW"/>
</dbReference>
<keyword evidence="7" id="KW-0031">Aminopeptidase</keyword>
<dbReference type="SMART" id="SM00940">
    <property type="entry name" value="PepX_N"/>
    <property type="match status" value="1"/>
</dbReference>
<dbReference type="InterPro" id="IPR000383">
    <property type="entry name" value="Xaa-Pro-like_dom"/>
</dbReference>
<dbReference type="AlphaFoldDB" id="A0A9X2FMA8"/>
<feature type="domain" description="Xaa-Pro dipeptidyl-peptidase C-terminal" evidence="13">
    <location>
        <begin position="540"/>
        <end position="800"/>
    </location>
</feature>
<keyword evidence="9 15" id="KW-0378">Hydrolase</keyword>
<dbReference type="InterPro" id="IPR008252">
    <property type="entry name" value="Pept_S15_Xpro"/>
</dbReference>
<dbReference type="Pfam" id="PF08530">
    <property type="entry name" value="PepX_C"/>
    <property type="match status" value="1"/>
</dbReference>
<protein>
    <recommendedName>
        <fullName evidence="6">Xaa-Pro dipeptidyl-peptidase</fullName>
        <ecNumber evidence="5">3.4.14.11</ecNumber>
    </recommendedName>
    <alternativeName>
        <fullName evidence="12">X-Pro dipeptidyl-peptidase</fullName>
    </alternativeName>
    <alternativeName>
        <fullName evidence="11">X-prolyl-dipeptidyl aminopeptidase</fullName>
    </alternativeName>
</protein>
<dbReference type="SUPFAM" id="SSF49785">
    <property type="entry name" value="Galactose-binding domain-like"/>
    <property type="match status" value="1"/>
</dbReference>
<gene>
    <name evidence="15" type="ORF">LB941_07895</name>
</gene>
<dbReference type="InterPro" id="IPR013736">
    <property type="entry name" value="Xaa-Pro_dipept_C"/>
</dbReference>
<dbReference type="Gene3D" id="2.60.120.260">
    <property type="entry name" value="Galactose-binding domain-like"/>
    <property type="match status" value="1"/>
</dbReference>
<reference evidence="15 16" key="1">
    <citation type="journal article" date="2023" name="Int. J. Syst. Evol. Microbiol.">
        <title>Ligilactobacillus ubinensis sp. nov., a novel species isolated from the wild ferment of a durian fruit (Durio zibethinus).</title>
        <authorList>
            <person name="Heng Y.C."/>
            <person name="Menon N."/>
            <person name="Chen B."/>
            <person name="Loo B.Z.L."/>
            <person name="Wong G.W.J."/>
            <person name="Lim A.C.H."/>
            <person name="Silvaraju S."/>
            <person name="Kittelmann S."/>
        </authorList>
    </citation>
    <scope>NUCLEOTIDE SEQUENCE [LARGE SCALE GENOMIC DNA]</scope>
    <source>
        <strain evidence="15 16">WILCCON 0076</strain>
    </source>
</reference>
<evidence type="ECO:0000256" key="11">
    <source>
        <dbReference type="ARBA" id="ARBA00030045"/>
    </source>
</evidence>
<dbReference type="GO" id="GO:0008236">
    <property type="term" value="F:serine-type peptidase activity"/>
    <property type="evidence" value="ECO:0007669"/>
    <property type="project" value="UniProtKB-KW"/>
</dbReference>
<evidence type="ECO:0000313" key="16">
    <source>
        <dbReference type="Proteomes" id="UP001139006"/>
    </source>
</evidence>
<evidence type="ECO:0000256" key="9">
    <source>
        <dbReference type="ARBA" id="ARBA00022801"/>
    </source>
</evidence>
<dbReference type="InterPro" id="IPR015251">
    <property type="entry name" value="PepX_N_dom"/>
</dbReference>
<comment type="similarity">
    <text evidence="3">Belongs to the peptidase S15 family.</text>
</comment>
<evidence type="ECO:0000256" key="2">
    <source>
        <dbReference type="ARBA" id="ARBA00003997"/>
    </source>
</evidence>
<evidence type="ECO:0000313" key="15">
    <source>
        <dbReference type="EMBL" id="MCP0887256.1"/>
    </source>
</evidence>
<feature type="domain" description="X-Prolyl dipeptidyl aminopeptidase PepX N-terminal" evidence="14">
    <location>
        <begin position="1"/>
        <end position="156"/>
    </location>
</feature>
<name>A0A9X2FMA8_9LACO</name>
<dbReference type="EMBL" id="JAIULA010000014">
    <property type="protein sequence ID" value="MCP0887256.1"/>
    <property type="molecule type" value="Genomic_DNA"/>
</dbReference>
<keyword evidence="8" id="KW-0645">Protease</keyword>
<evidence type="ECO:0000256" key="3">
    <source>
        <dbReference type="ARBA" id="ARBA00010819"/>
    </source>
</evidence>
<dbReference type="InterPro" id="IPR036313">
    <property type="entry name" value="PepX_N_dom_sf"/>
</dbReference>
<dbReference type="GO" id="GO:0008239">
    <property type="term" value="F:dipeptidyl-peptidase activity"/>
    <property type="evidence" value="ECO:0007669"/>
    <property type="project" value="UniProtKB-EC"/>
</dbReference>
<dbReference type="InterPro" id="IPR029058">
    <property type="entry name" value="AB_hydrolase_fold"/>
</dbReference>
<dbReference type="Pfam" id="PF09168">
    <property type="entry name" value="PepX_N"/>
    <property type="match status" value="1"/>
</dbReference>
<comment type="catalytic activity">
    <reaction evidence="1">
        <text>Hydrolyzes Xaa-Pro-|- bonds to release unblocked, N-terminal dipeptides from substrates including Ala-Pro-|-p-nitroanilide and (sequentially) Tyr-Pro-|-Phe-Pro-|-Gly-Pro-|-Ile.</text>
        <dbReference type="EC" id="3.4.14.11"/>
    </reaction>
</comment>
<evidence type="ECO:0000256" key="10">
    <source>
        <dbReference type="ARBA" id="ARBA00022825"/>
    </source>
</evidence>
<dbReference type="GO" id="GO:0004177">
    <property type="term" value="F:aminopeptidase activity"/>
    <property type="evidence" value="ECO:0007669"/>
    <property type="project" value="UniProtKB-KW"/>
</dbReference>
<evidence type="ECO:0000259" key="13">
    <source>
        <dbReference type="SMART" id="SM00939"/>
    </source>
</evidence>
<sequence length="806" mass="91235">MKFNQFGQINNIPYNQKVTELINLHFLDSNTLADTTANTLWLHFLSKSFPEAKSDSIKKSKLNTLLANSTQTVTDYIATKKVDATSFYCVALQLLDFEFENDFNPKTPLESLTTLNLYHHQQVNTVEQVVIAWYDLLCTYTKSGHTFLDKLTTKGYFTSFYQLPASSKPLFFNGKSLPIFDTSSLIFEVVYVESDLDTDDDGKADLLKVEVIRPKDTNDGLKVPVVYTASPYNQGVNDELGKKLTHNVDIPLKRKAPNQTSYADIEYHSHTKSVEKRISTGKTTVAEESFGRELSYTLNDYLLARGFAAVYAAGIGTKDSDGMRTCGSPAETASTVAVIEWLTGKRRAFTNKDDNVEIEAWWCNQNVAMTGKSYLGTLATAAATSGVSGLKTIISEAAISNWYDYYRDGGLVVAPGGFPGEDADVLTAECFSRKKQAADYLQIKSVFQQKLATITQNQDRETGNYNTFWDARNYLKNIQNIKCDVLMVHGLNDWNVKLRNVFNLYQALDKLPITKKIILHQGQHIYINNFQSLDFSDMINLWLSNKLYAVNNNADSILPNVLVQENTAESTWHTYPTWDAKNIKVHTFSFANKQLTTTPTPNSHLANFNNHLDEKDFLYYQKNITRWQQDLLKENSALASSRLIFKTEPLKNDLYLQGTPQVKLRVATNQDHGMLSLMLVDFGNAKRLGTSPTILATKALDEGFHWREDNLVEFKFANPTDAKMITKGHRNLQNRTNLWRNDELLAGTFYDLDFVLQPMFYHLTATHQLGLIIYSTDMEMTVRSNENISYSFDLAACQLSFDADVL</sequence>
<keyword evidence="16" id="KW-1185">Reference proteome</keyword>
<dbReference type="EC" id="3.4.14.11" evidence="5"/>
<dbReference type="Gene3D" id="1.10.246.70">
    <property type="match status" value="1"/>
</dbReference>
<accession>A0A9X2FMA8</accession>
<evidence type="ECO:0000259" key="14">
    <source>
        <dbReference type="SMART" id="SM00940"/>
    </source>
</evidence>
<dbReference type="Proteomes" id="UP001139006">
    <property type="component" value="Unassembled WGS sequence"/>
</dbReference>
<dbReference type="SMART" id="SM00939">
    <property type="entry name" value="PepX_C"/>
    <property type="match status" value="1"/>
</dbReference>
<evidence type="ECO:0000256" key="12">
    <source>
        <dbReference type="ARBA" id="ARBA00031951"/>
    </source>
</evidence>
<dbReference type="SUPFAM" id="SSF81761">
    <property type="entry name" value="X-Prolyl dipeptidyl aminopeptidase PepX, N-terminal domain"/>
    <property type="match status" value="1"/>
</dbReference>
<evidence type="ECO:0000256" key="4">
    <source>
        <dbReference type="ARBA" id="ARBA00011738"/>
    </source>
</evidence>
<evidence type="ECO:0000256" key="7">
    <source>
        <dbReference type="ARBA" id="ARBA00022438"/>
    </source>
</evidence>
<dbReference type="NCBIfam" id="NF003781">
    <property type="entry name" value="PRK05371.1-2"/>
    <property type="match status" value="1"/>
</dbReference>